<feature type="transmembrane region" description="Helical" evidence="5">
    <location>
        <begin position="22"/>
        <end position="48"/>
    </location>
</feature>
<name>A0A0A1T940_9HYPO</name>
<dbReference type="HOGENOM" id="CLU_052065_0_0_1"/>
<feature type="transmembrane region" description="Helical" evidence="5">
    <location>
        <begin position="184"/>
        <end position="205"/>
    </location>
</feature>
<dbReference type="EMBL" id="CDHN01000005">
    <property type="protein sequence ID" value="CEJ93626.1"/>
    <property type="molecule type" value="Genomic_DNA"/>
</dbReference>
<protein>
    <recommendedName>
        <fullName evidence="10">G-protein coupled receptors family 2 profile 2 domain-containing protein</fullName>
    </recommendedName>
</protein>
<evidence type="ECO:0000313" key="9">
    <source>
        <dbReference type="Proteomes" id="UP000039046"/>
    </source>
</evidence>
<organism evidence="8 9">
    <name type="scientific">[Torrubiella] hemipterigena</name>
    <dbReference type="NCBI Taxonomy" id="1531966"/>
    <lineage>
        <taxon>Eukaryota</taxon>
        <taxon>Fungi</taxon>
        <taxon>Dikarya</taxon>
        <taxon>Ascomycota</taxon>
        <taxon>Pezizomycotina</taxon>
        <taxon>Sordariomycetes</taxon>
        <taxon>Hypocreomycetidae</taxon>
        <taxon>Hypocreales</taxon>
        <taxon>Clavicipitaceae</taxon>
        <taxon>Clavicipitaceae incertae sedis</taxon>
        <taxon>'Torrubiella' clade</taxon>
    </lineage>
</organism>
<evidence type="ECO:0000256" key="4">
    <source>
        <dbReference type="ARBA" id="ARBA00023136"/>
    </source>
</evidence>
<evidence type="ECO:0000259" key="6">
    <source>
        <dbReference type="PROSITE" id="PS50261"/>
    </source>
</evidence>
<reference evidence="8 9" key="1">
    <citation type="journal article" date="2015" name="Genome Announc.">
        <title>Draft Genome Sequence and Gene Annotation of the Entomopathogenic Fungus Verticillium hemipterigenum.</title>
        <authorList>
            <person name="Horn F."/>
            <person name="Habel A."/>
            <person name="Scharf D.H."/>
            <person name="Dworschak J."/>
            <person name="Brakhage A.A."/>
            <person name="Guthke R."/>
            <person name="Hertweck C."/>
            <person name="Linde J."/>
        </authorList>
    </citation>
    <scope>NUCLEOTIDE SEQUENCE [LARGE SCALE GENOMIC DNA]</scope>
</reference>
<keyword evidence="2 5" id="KW-0812">Transmembrane</keyword>
<dbReference type="GO" id="GO:0004930">
    <property type="term" value="F:G protein-coupled receptor activity"/>
    <property type="evidence" value="ECO:0007669"/>
    <property type="project" value="TreeGrafter"/>
</dbReference>
<dbReference type="InterPro" id="IPR017981">
    <property type="entry name" value="GPCR_2-like_7TM"/>
</dbReference>
<feature type="transmembrane region" description="Helical" evidence="5">
    <location>
        <begin position="113"/>
        <end position="129"/>
    </location>
</feature>
<keyword evidence="3 5" id="KW-1133">Transmembrane helix</keyword>
<sequence length="347" mass="38106">MDPAPSPDSSAPLSAPKSTGEIHTLSVVITIVATLSATGAAWMIMGFVLNKSLRSFRHQLVLGLAVSDLCMAINFLSSAAANLSGNNIGLGRMKTFCSFNGFMIQTFVDQTDYWVLCIAACTFIMVSERKSLSNWIQTYRVVIFAIPWILSLLWATLGLSLVGYGSIGAWCWFTSDKTRLLVNFLPRWIIIALMLALYIRLYFVIHRAHKNFVSIDDGDYEMGSRFKSSTTATVTATATGPSTPTTASDAPGVAPRRRAIRSKTAAPDLQRLAYQMMLYPLVYILVWSLPTSIRIYQAVTGKSAPFTIATIDESCIVIQGLLDAIVYGCNEKTFAGWKAAFTRKKCL</sequence>
<dbReference type="InterPro" id="IPR017452">
    <property type="entry name" value="GPCR_Rhodpsn_7TM"/>
</dbReference>
<evidence type="ECO:0000256" key="5">
    <source>
        <dbReference type="SAM" id="Phobius"/>
    </source>
</evidence>
<feature type="domain" description="G-protein coupled receptors family 2 profile 2" evidence="6">
    <location>
        <begin position="25"/>
        <end position="205"/>
    </location>
</feature>
<dbReference type="STRING" id="1531966.A0A0A1T940"/>
<dbReference type="Gene3D" id="1.20.1070.10">
    <property type="entry name" value="Rhodopsin 7-helix transmembrane proteins"/>
    <property type="match status" value="1"/>
</dbReference>
<dbReference type="GO" id="GO:0005886">
    <property type="term" value="C:plasma membrane"/>
    <property type="evidence" value="ECO:0007669"/>
    <property type="project" value="TreeGrafter"/>
</dbReference>
<dbReference type="InterPro" id="IPR022596">
    <property type="entry name" value="GPR1/2/3_C"/>
</dbReference>
<gene>
    <name evidence="8" type="ORF">VHEMI09204</name>
</gene>
<evidence type="ECO:0000256" key="3">
    <source>
        <dbReference type="ARBA" id="ARBA00022989"/>
    </source>
</evidence>
<keyword evidence="4 5" id="KW-0472">Membrane</keyword>
<evidence type="ECO:0000256" key="2">
    <source>
        <dbReference type="ARBA" id="ARBA00022692"/>
    </source>
</evidence>
<dbReference type="Pfam" id="PF11710">
    <property type="entry name" value="Git3"/>
    <property type="match status" value="1"/>
</dbReference>
<dbReference type="PROSITE" id="PS50262">
    <property type="entry name" value="G_PROTEIN_RECEP_F1_2"/>
    <property type="match status" value="1"/>
</dbReference>
<dbReference type="Proteomes" id="UP000039046">
    <property type="component" value="Unassembled WGS sequence"/>
</dbReference>
<dbReference type="AlphaFoldDB" id="A0A0A1T940"/>
<evidence type="ECO:0000313" key="8">
    <source>
        <dbReference type="EMBL" id="CEJ93626.1"/>
    </source>
</evidence>
<accession>A0A0A1T940</accession>
<dbReference type="InterPro" id="IPR023041">
    <property type="entry name" value="Glucose_rcpt_Git3-like_N"/>
</dbReference>
<dbReference type="PANTHER" id="PTHR23112:SF0">
    <property type="entry name" value="TRANSMEMBRANE PROTEIN 116"/>
    <property type="match status" value="1"/>
</dbReference>
<comment type="subcellular location">
    <subcellularLocation>
        <location evidence="1">Membrane</location>
        <topology evidence="1">Multi-pass membrane protein</topology>
    </subcellularLocation>
</comment>
<feature type="transmembrane region" description="Helical" evidence="5">
    <location>
        <begin position="141"/>
        <end position="164"/>
    </location>
</feature>
<dbReference type="SUPFAM" id="SSF81321">
    <property type="entry name" value="Family A G protein-coupled receptor-like"/>
    <property type="match status" value="1"/>
</dbReference>
<feature type="domain" description="G-protein coupled receptors family 1 profile" evidence="7">
    <location>
        <begin position="39"/>
        <end position="327"/>
    </location>
</feature>
<dbReference type="PROSITE" id="PS50261">
    <property type="entry name" value="G_PROTEIN_RECEP_F2_4"/>
    <property type="match status" value="1"/>
</dbReference>
<evidence type="ECO:0000259" key="7">
    <source>
        <dbReference type="PROSITE" id="PS50262"/>
    </source>
</evidence>
<dbReference type="PANTHER" id="PTHR23112">
    <property type="entry name" value="G PROTEIN-COUPLED RECEPTOR 157-RELATED"/>
    <property type="match status" value="1"/>
</dbReference>
<proteinExistence type="predicted"/>
<dbReference type="PRINTS" id="PR02001">
    <property type="entry name" value="GCR1CAMPR"/>
</dbReference>
<dbReference type="Pfam" id="PF11970">
    <property type="entry name" value="GPR_Gpa2_C"/>
    <property type="match status" value="1"/>
</dbReference>
<evidence type="ECO:0008006" key="10">
    <source>
        <dbReference type="Google" id="ProtNLM"/>
    </source>
</evidence>
<keyword evidence="9" id="KW-1185">Reference proteome</keyword>
<dbReference type="InterPro" id="IPR022343">
    <property type="entry name" value="GCR1-cAMP_receptor"/>
</dbReference>
<evidence type="ECO:0000256" key="1">
    <source>
        <dbReference type="ARBA" id="ARBA00004141"/>
    </source>
</evidence>
<dbReference type="GO" id="GO:0007189">
    <property type="term" value="P:adenylate cyclase-activating G protein-coupled receptor signaling pathway"/>
    <property type="evidence" value="ECO:0007669"/>
    <property type="project" value="TreeGrafter"/>
</dbReference>
<dbReference type="OrthoDB" id="100006at2759"/>
<dbReference type="GO" id="GO:0007166">
    <property type="term" value="P:cell surface receptor signaling pathway"/>
    <property type="evidence" value="ECO:0007669"/>
    <property type="project" value="InterPro"/>
</dbReference>
<feature type="transmembrane region" description="Helical" evidence="5">
    <location>
        <begin position="60"/>
        <end position="81"/>
    </location>
</feature>